<gene>
    <name evidence="1" type="ORF">GKD70_04905</name>
</gene>
<evidence type="ECO:0000313" key="2">
    <source>
        <dbReference type="Proteomes" id="UP000441609"/>
    </source>
</evidence>
<comment type="caution">
    <text evidence="1">The sequence shown here is derived from an EMBL/GenBank/DDBJ whole genome shotgun (WGS) entry which is preliminary data.</text>
</comment>
<sequence>MEFENRRQNIQTHNPNEYEYPYLYTHDLSHLYAYPIINHGDEWYRDASCIPCDNTSFCMENEVVKKTEGDDLGVLLHYLSGDHFCSIYGYVKMSWYSPSNCTKLVFFKGFALDCIIHLYPEAVGAFTIVEPEIGATKREFSFTYIITDKRSSKPYIPLTYDMDIYGNNSIPKSLMDIKRTDIILYMLSAMFGYSIADLSSDFDWNKLLSYHTKSKLEQAVLNYIYPKDFQSPYSKEEIFYPEFVNNFICIANVNAYNYQVDADTINRNYNLFINIMKDFPDFLDKVPSRYYSLLSRALYFTACHFDDVRVNDRLFTLTYIMLNKACETTKMVYLAFLRCSLIEERYTSAIYMISKLYPQLPPNKVEEKIREIQLADYLLVEQYIPNYISPKENIAVQCKQTIENQFYAYNIDEIYDIVSDVQNTVNSILLISYPSLSDAGRGWNY</sequence>
<protein>
    <submittedName>
        <fullName evidence="1">Uncharacterized protein</fullName>
    </submittedName>
</protein>
<proteinExistence type="predicted"/>
<reference evidence="1 2" key="1">
    <citation type="journal article" date="2019" name="Nat. Med.">
        <title>A library of human gut bacterial isolates paired with longitudinal multiomics data enables mechanistic microbiome research.</title>
        <authorList>
            <person name="Poyet M."/>
            <person name="Groussin M."/>
            <person name="Gibbons S.M."/>
            <person name="Avila-Pacheco J."/>
            <person name="Jiang X."/>
            <person name="Kearney S.M."/>
            <person name="Perrotta A.R."/>
            <person name="Berdy B."/>
            <person name="Zhao S."/>
            <person name="Lieberman T.D."/>
            <person name="Swanson P.K."/>
            <person name="Smith M."/>
            <person name="Roesemann S."/>
            <person name="Alexander J.E."/>
            <person name="Rich S.A."/>
            <person name="Livny J."/>
            <person name="Vlamakis H."/>
            <person name="Clish C."/>
            <person name="Bullock K."/>
            <person name="Deik A."/>
            <person name="Scott J."/>
            <person name="Pierce K.A."/>
            <person name="Xavier R.J."/>
            <person name="Alm E.J."/>
        </authorList>
    </citation>
    <scope>NUCLEOTIDE SEQUENCE [LARGE SCALE GENOMIC DNA]</scope>
    <source>
        <strain evidence="1 2">BIOML-A20</strain>
    </source>
</reference>
<accession>A0A9Q4MM23</accession>
<name>A0A9Q4MM23_PARDI</name>
<evidence type="ECO:0000313" key="1">
    <source>
        <dbReference type="EMBL" id="MSB72634.1"/>
    </source>
</evidence>
<organism evidence="1 2">
    <name type="scientific">Parabacteroides distasonis</name>
    <dbReference type="NCBI Taxonomy" id="823"/>
    <lineage>
        <taxon>Bacteria</taxon>
        <taxon>Pseudomonadati</taxon>
        <taxon>Bacteroidota</taxon>
        <taxon>Bacteroidia</taxon>
        <taxon>Bacteroidales</taxon>
        <taxon>Tannerellaceae</taxon>
        <taxon>Parabacteroides</taxon>
    </lineage>
</organism>
<dbReference type="Proteomes" id="UP000441609">
    <property type="component" value="Unassembled WGS sequence"/>
</dbReference>
<dbReference type="RefSeq" id="WP_122132212.1">
    <property type="nucleotide sequence ID" value="NZ_QRYZ01000003.1"/>
</dbReference>
<dbReference type="EMBL" id="WKMO01000003">
    <property type="protein sequence ID" value="MSB72634.1"/>
    <property type="molecule type" value="Genomic_DNA"/>
</dbReference>
<dbReference type="AlphaFoldDB" id="A0A9Q4MM23"/>